<comment type="catalytic activity">
    <reaction evidence="9">
        <text>alpha-D-mannose 1-phosphate + GTP + H(+) = GDP-alpha-D-mannose + diphosphate</text>
        <dbReference type="Rhea" id="RHEA:15229"/>
        <dbReference type="ChEBI" id="CHEBI:15378"/>
        <dbReference type="ChEBI" id="CHEBI:33019"/>
        <dbReference type="ChEBI" id="CHEBI:37565"/>
        <dbReference type="ChEBI" id="CHEBI:57527"/>
        <dbReference type="ChEBI" id="CHEBI:58409"/>
        <dbReference type="EC" id="2.7.7.13"/>
    </reaction>
</comment>
<dbReference type="Pfam" id="PF00483">
    <property type="entry name" value="NTP_transferase"/>
    <property type="match status" value="1"/>
</dbReference>
<proteinExistence type="inferred from homology"/>
<evidence type="ECO:0000259" key="13">
    <source>
        <dbReference type="Pfam" id="PF00483"/>
    </source>
</evidence>
<dbReference type="AlphaFoldDB" id="A0A839F651"/>
<evidence type="ECO:0000256" key="2">
    <source>
        <dbReference type="ARBA" id="ARBA00006115"/>
    </source>
</evidence>
<accession>A0A839F651</accession>
<sequence length="503" mass="55113">MLVPVILSGGAGTRLWPVSRSAYPKPFMRMGDGESLLKKTLDRALRCADDGTVLTVTGRDYYFLTRDEYAQHDGANLDTLPFLLEPAGRNTAPAVVLAALHARDRVGADATLLILPADHLIRDLDAFVADARRAAALAQDGWLVTFGIRPTHPETGFGYIRMGAAIERSMDDASPHPPSGHLLPQAGEGKAALGRVVNAFVEKPNLQTAESYVASGDYVWNSGMFCFRADALLAVAAAVCPDVLAAAEACHAHAMNHESPIEFHREAFLAQPDISIDYAIMERAPKVAVVPATFDWSDIGSWKAMSDLEAEADDQGNRVRGQAIVVESTNCYIQSDARMVAAVGVQDLVIVDTGDAVLVSHRERAQQVKLVVERLRATNHAAASVHQTVHRPWGSYTVLEDADDCKVKRLTVKPGHVLSLQLHHRRSEHWTVVEGTAKVRVGEEEFLLQRNQSTYIPMNTVHRLENPTDRDIHLIEVQCGDYFGEDDIVRLEDRYGRAPAAAK</sequence>
<dbReference type="PANTHER" id="PTHR46390">
    <property type="entry name" value="MANNOSE-1-PHOSPHATE GUANYLYLTRANSFERASE"/>
    <property type="match status" value="1"/>
</dbReference>
<name>A0A839F651_9GAMM</name>
<dbReference type="EMBL" id="JACGXL010000006">
    <property type="protein sequence ID" value="MBA8889269.1"/>
    <property type="molecule type" value="Genomic_DNA"/>
</dbReference>
<keyword evidence="17" id="KW-1185">Reference proteome</keyword>
<dbReference type="Gene3D" id="2.60.120.10">
    <property type="entry name" value="Jelly Rolls"/>
    <property type="match status" value="1"/>
</dbReference>
<dbReference type="InterPro" id="IPR029044">
    <property type="entry name" value="Nucleotide-diphossugar_trans"/>
</dbReference>
<dbReference type="GO" id="GO:0005525">
    <property type="term" value="F:GTP binding"/>
    <property type="evidence" value="ECO:0007669"/>
    <property type="project" value="UniProtKB-KW"/>
</dbReference>
<dbReference type="InterPro" id="IPR006375">
    <property type="entry name" value="Man1P_GuaTrfase/Man6P_Isoase"/>
</dbReference>
<dbReference type="FunFam" id="3.90.550.10:FF:000046">
    <property type="entry name" value="Mannose-1-phosphate guanylyltransferase (GDP)"/>
    <property type="match status" value="1"/>
</dbReference>
<reference evidence="16 17" key="1">
    <citation type="submission" date="2020-07" db="EMBL/GenBank/DDBJ databases">
        <title>Genomic Encyclopedia of Type Strains, Phase IV (KMG-V): Genome sequencing to study the core and pangenomes of soil and plant-associated prokaryotes.</title>
        <authorList>
            <person name="Whitman W."/>
        </authorList>
    </citation>
    <scope>NUCLEOTIDE SEQUENCE [LARGE SCALE GENOMIC DNA]</scope>
    <source>
        <strain evidence="16 17">RH2WT43</strain>
    </source>
</reference>
<gene>
    <name evidence="16" type="ORF">FHW12_003512</name>
</gene>
<dbReference type="EC" id="2.7.7.13" evidence="3"/>
<dbReference type="SUPFAM" id="SSF53448">
    <property type="entry name" value="Nucleotide-diphospho-sugar transferases"/>
    <property type="match status" value="1"/>
</dbReference>
<dbReference type="InterPro" id="IPR049577">
    <property type="entry name" value="GMPP_N"/>
</dbReference>
<feature type="domain" description="MannoseP isomerase/GMP-like beta-helix" evidence="15">
    <location>
        <begin position="321"/>
        <end position="375"/>
    </location>
</feature>
<evidence type="ECO:0000256" key="3">
    <source>
        <dbReference type="ARBA" id="ARBA00012387"/>
    </source>
</evidence>
<dbReference type="InterPro" id="IPR051161">
    <property type="entry name" value="Mannose-6P_isomerase_type2"/>
</dbReference>
<evidence type="ECO:0000256" key="11">
    <source>
        <dbReference type="ARBA" id="ARBA00074812"/>
    </source>
</evidence>
<evidence type="ECO:0000256" key="10">
    <source>
        <dbReference type="ARBA" id="ARBA00056744"/>
    </source>
</evidence>
<comment type="pathway">
    <text evidence="1">Nucleotide-sugar biosynthesis; GDP-alpha-D-mannose biosynthesis; GDP-alpha-D-mannose from alpha-D-mannose 1-phosphate (GTP route): step 1/1.</text>
</comment>
<dbReference type="InterPro" id="IPR014710">
    <property type="entry name" value="RmlC-like_jellyroll"/>
</dbReference>
<dbReference type="CDD" id="cd02509">
    <property type="entry name" value="GDP-M1P_Guanylyltransferase"/>
    <property type="match status" value="1"/>
</dbReference>
<evidence type="ECO:0000259" key="14">
    <source>
        <dbReference type="Pfam" id="PF01050"/>
    </source>
</evidence>
<organism evidence="16 17">
    <name type="scientific">Dokdonella fugitiva</name>
    <dbReference type="NCBI Taxonomy" id="328517"/>
    <lineage>
        <taxon>Bacteria</taxon>
        <taxon>Pseudomonadati</taxon>
        <taxon>Pseudomonadota</taxon>
        <taxon>Gammaproteobacteria</taxon>
        <taxon>Lysobacterales</taxon>
        <taxon>Rhodanobacteraceae</taxon>
        <taxon>Dokdonella</taxon>
    </lineage>
</organism>
<dbReference type="Gene3D" id="3.90.550.10">
    <property type="entry name" value="Spore Coat Polysaccharide Biosynthesis Protein SpsA, Chain A"/>
    <property type="match status" value="1"/>
</dbReference>
<evidence type="ECO:0000256" key="12">
    <source>
        <dbReference type="RuleBase" id="RU004190"/>
    </source>
</evidence>
<feature type="domain" description="Mannose-6-phosphate isomerase type II C-terminal" evidence="14">
    <location>
        <begin position="380"/>
        <end position="493"/>
    </location>
</feature>
<keyword evidence="16" id="KW-0413">Isomerase</keyword>
<dbReference type="UniPathway" id="UPA00126">
    <property type="reaction ID" value="UER00930"/>
</dbReference>
<evidence type="ECO:0000256" key="1">
    <source>
        <dbReference type="ARBA" id="ARBA00004823"/>
    </source>
</evidence>
<dbReference type="InterPro" id="IPR011051">
    <property type="entry name" value="RmlC_Cupin_sf"/>
</dbReference>
<comment type="similarity">
    <text evidence="2 12">Belongs to the mannose-6-phosphate isomerase type 2 family.</text>
</comment>
<comment type="caution">
    <text evidence="16">The sequence shown here is derived from an EMBL/GenBank/DDBJ whole genome shotgun (WGS) entry which is preliminary data.</text>
</comment>
<evidence type="ECO:0000256" key="7">
    <source>
        <dbReference type="ARBA" id="ARBA00023134"/>
    </source>
</evidence>
<dbReference type="FunFam" id="2.60.120.10:FF:000032">
    <property type="entry name" value="Mannose-1-phosphate guanylyltransferase/mannose-6-phosphate isomerase"/>
    <property type="match status" value="1"/>
</dbReference>
<dbReference type="PANTHER" id="PTHR46390:SF1">
    <property type="entry name" value="MANNOSE-1-PHOSPHATE GUANYLYLTRANSFERASE"/>
    <property type="match status" value="1"/>
</dbReference>
<dbReference type="NCBIfam" id="TIGR01479">
    <property type="entry name" value="GMP_PMI"/>
    <property type="match status" value="1"/>
</dbReference>
<dbReference type="GO" id="GO:0016853">
    <property type="term" value="F:isomerase activity"/>
    <property type="evidence" value="ECO:0007669"/>
    <property type="project" value="UniProtKB-KW"/>
</dbReference>
<keyword evidence="8" id="KW-0270">Exopolysaccharide synthesis</keyword>
<comment type="function">
    <text evidence="10">Involved in xanthan production.</text>
</comment>
<dbReference type="Pfam" id="PF22640">
    <property type="entry name" value="ManC_GMP_beta-helix"/>
    <property type="match status" value="1"/>
</dbReference>
<evidence type="ECO:0000256" key="4">
    <source>
        <dbReference type="ARBA" id="ARBA00022679"/>
    </source>
</evidence>
<evidence type="ECO:0000256" key="5">
    <source>
        <dbReference type="ARBA" id="ARBA00022695"/>
    </source>
</evidence>
<dbReference type="RefSeq" id="WP_182532311.1">
    <property type="nucleotide sequence ID" value="NZ_JACGXL010000006.1"/>
</dbReference>
<protein>
    <recommendedName>
        <fullName evidence="11">Xanthan biosynthesis protein XanB</fullName>
        <ecNumber evidence="3">2.7.7.13</ecNumber>
    </recommendedName>
</protein>
<dbReference type="SUPFAM" id="SSF51182">
    <property type="entry name" value="RmlC-like cupins"/>
    <property type="match status" value="1"/>
</dbReference>
<dbReference type="GO" id="GO:0004475">
    <property type="term" value="F:mannose-1-phosphate guanylyltransferase (GTP) activity"/>
    <property type="evidence" value="ECO:0007669"/>
    <property type="project" value="UniProtKB-EC"/>
</dbReference>
<dbReference type="InterPro" id="IPR001538">
    <property type="entry name" value="Man6P_isomerase-2_C"/>
</dbReference>
<dbReference type="InterPro" id="IPR005835">
    <property type="entry name" value="NTP_transferase_dom"/>
</dbReference>
<dbReference type="GO" id="GO:0009298">
    <property type="term" value="P:GDP-mannose biosynthetic process"/>
    <property type="evidence" value="ECO:0007669"/>
    <property type="project" value="UniProtKB-UniPathway"/>
</dbReference>
<feature type="domain" description="Nucleotidyl transferase" evidence="13">
    <location>
        <begin position="4"/>
        <end position="311"/>
    </location>
</feature>
<evidence type="ECO:0000256" key="8">
    <source>
        <dbReference type="ARBA" id="ARBA00023169"/>
    </source>
</evidence>
<keyword evidence="7" id="KW-0342">GTP-binding</keyword>
<dbReference type="GO" id="GO:0000271">
    <property type="term" value="P:polysaccharide biosynthetic process"/>
    <property type="evidence" value="ECO:0007669"/>
    <property type="project" value="UniProtKB-KW"/>
</dbReference>
<dbReference type="CDD" id="cd02213">
    <property type="entry name" value="cupin_PMI_typeII_C"/>
    <property type="match status" value="1"/>
</dbReference>
<keyword evidence="5 16" id="KW-0548">Nucleotidyltransferase</keyword>
<evidence type="ECO:0000256" key="9">
    <source>
        <dbReference type="ARBA" id="ARBA00047343"/>
    </source>
</evidence>
<keyword evidence="6" id="KW-0547">Nucleotide-binding</keyword>
<evidence type="ECO:0000313" key="16">
    <source>
        <dbReference type="EMBL" id="MBA8889269.1"/>
    </source>
</evidence>
<evidence type="ECO:0000256" key="6">
    <source>
        <dbReference type="ARBA" id="ARBA00022741"/>
    </source>
</evidence>
<evidence type="ECO:0000313" key="17">
    <source>
        <dbReference type="Proteomes" id="UP000550401"/>
    </source>
</evidence>
<dbReference type="Proteomes" id="UP000550401">
    <property type="component" value="Unassembled WGS sequence"/>
</dbReference>
<keyword evidence="4 16" id="KW-0808">Transferase</keyword>
<evidence type="ECO:0000259" key="15">
    <source>
        <dbReference type="Pfam" id="PF22640"/>
    </source>
</evidence>
<dbReference type="Pfam" id="PF01050">
    <property type="entry name" value="MannoseP_isomer"/>
    <property type="match status" value="1"/>
</dbReference>
<dbReference type="InterPro" id="IPR054566">
    <property type="entry name" value="ManC/GMP-like_b-helix"/>
</dbReference>